<dbReference type="Pfam" id="PF17851">
    <property type="entry name" value="GH43_C2"/>
    <property type="match status" value="1"/>
</dbReference>
<dbReference type="PANTHER" id="PTHR42812:SF16">
    <property type="entry name" value="HYDROLASE, PUTATIVE (AFU_ORTHOLOGUE AFUA_7G06110)-RELATED"/>
    <property type="match status" value="1"/>
</dbReference>
<keyword evidence="4 5" id="KW-0326">Glycosidase</keyword>
<dbReference type="SUPFAM" id="SSF75005">
    <property type="entry name" value="Arabinanase/levansucrase/invertase"/>
    <property type="match status" value="1"/>
</dbReference>
<evidence type="ECO:0000256" key="2">
    <source>
        <dbReference type="ARBA" id="ARBA00022729"/>
    </source>
</evidence>
<dbReference type="AlphaFoldDB" id="A0A9W9VH34"/>
<organism evidence="8 9">
    <name type="scientific">Penicillium cataractarum</name>
    <dbReference type="NCBI Taxonomy" id="2100454"/>
    <lineage>
        <taxon>Eukaryota</taxon>
        <taxon>Fungi</taxon>
        <taxon>Dikarya</taxon>
        <taxon>Ascomycota</taxon>
        <taxon>Pezizomycotina</taxon>
        <taxon>Eurotiomycetes</taxon>
        <taxon>Eurotiomycetidae</taxon>
        <taxon>Eurotiales</taxon>
        <taxon>Aspergillaceae</taxon>
        <taxon>Penicillium</taxon>
    </lineage>
</organism>
<protein>
    <recommendedName>
        <fullName evidence="7">Beta-xylosidase C-terminal Concanavalin A-like domain-containing protein</fullName>
    </recommendedName>
</protein>
<comment type="similarity">
    <text evidence="1 5">Belongs to the glycosyl hydrolase 43 family.</text>
</comment>
<evidence type="ECO:0000256" key="3">
    <source>
        <dbReference type="ARBA" id="ARBA00022801"/>
    </source>
</evidence>
<keyword evidence="2 6" id="KW-0732">Signal</keyword>
<dbReference type="Pfam" id="PF04616">
    <property type="entry name" value="Glyco_hydro_43"/>
    <property type="match status" value="2"/>
</dbReference>
<dbReference type="GO" id="GO:0005975">
    <property type="term" value="P:carbohydrate metabolic process"/>
    <property type="evidence" value="ECO:0007669"/>
    <property type="project" value="InterPro"/>
</dbReference>
<dbReference type="InterPro" id="IPR013320">
    <property type="entry name" value="ConA-like_dom_sf"/>
</dbReference>
<comment type="caution">
    <text evidence="8">The sequence shown here is derived from an EMBL/GenBank/DDBJ whole genome shotgun (WGS) entry which is preliminary data.</text>
</comment>
<dbReference type="SUPFAM" id="SSF49899">
    <property type="entry name" value="Concanavalin A-like lectins/glucanases"/>
    <property type="match status" value="1"/>
</dbReference>
<accession>A0A9W9VH34</accession>
<dbReference type="GeneID" id="81436238"/>
<dbReference type="Gene3D" id="2.115.10.20">
    <property type="entry name" value="Glycosyl hydrolase domain, family 43"/>
    <property type="match status" value="2"/>
</dbReference>
<dbReference type="EMBL" id="JAPZBS010000002">
    <property type="protein sequence ID" value="KAJ5381702.1"/>
    <property type="molecule type" value="Genomic_DNA"/>
</dbReference>
<dbReference type="InterPro" id="IPR051795">
    <property type="entry name" value="Glycosyl_Hydrlase_43"/>
</dbReference>
<dbReference type="CDD" id="cd18617">
    <property type="entry name" value="GH43_XynB-like"/>
    <property type="match status" value="1"/>
</dbReference>
<name>A0A9W9VH34_9EURO</name>
<evidence type="ECO:0000256" key="1">
    <source>
        <dbReference type="ARBA" id="ARBA00009865"/>
    </source>
</evidence>
<keyword evidence="9" id="KW-1185">Reference proteome</keyword>
<proteinExistence type="inferred from homology"/>
<evidence type="ECO:0000256" key="5">
    <source>
        <dbReference type="RuleBase" id="RU361187"/>
    </source>
</evidence>
<dbReference type="OrthoDB" id="2139957at2759"/>
<evidence type="ECO:0000256" key="4">
    <source>
        <dbReference type="ARBA" id="ARBA00023295"/>
    </source>
</evidence>
<sequence length="524" mass="58819">MRQLFNPVFLIQFWVLATFAIKNPIIPGWNPDPSIIRVGDEYFLATSSFEYWPSTPIYKSKDLANWQLYSHAFTRPSQAQLYGVPTGAGTWAPTLSLVDGKYYMASMTRWTYDPVARVWPRVMWVSSHDLKTWIWGIYQCEVNVDSGRCIGEYRSLWNGTLPHNSSARPEGPKIFKRDHWYYLLIAEGGTDDLHRASIARSASPEGPWEAAPNNPILFNGAYGYDNLTVQSTGHATLFDTPEGESYVAFLARRKINGTSPLGRETFLAPVQWKNGWPIVNGGQPIRLTQSFGNATDQVLPPKPFTDNFDRANLDPSWYQLRIPYTTNFMTKGNGANGITFKPNVFGLSDRDTPAAILRKQTSLNMTFSAQLLPTNSGLGYGETVGISAYLSELQHQDIAVSGCVNSTGMCIVTRLMMNTTTEYDQVRLNSTSIASDMTLHIRAEPLSYTLGYSFGINGTKHWLKELPSSWLAFAPTNWFVFEGASFALFATGTGQPWPPHAPEVGFSKVTETYYEEDIPDYDKW</sequence>
<dbReference type="GO" id="GO:0004553">
    <property type="term" value="F:hydrolase activity, hydrolyzing O-glycosyl compounds"/>
    <property type="evidence" value="ECO:0007669"/>
    <property type="project" value="InterPro"/>
</dbReference>
<reference evidence="8" key="2">
    <citation type="journal article" date="2023" name="IMA Fungus">
        <title>Comparative genomic study of the Penicillium genus elucidates a diverse pangenome and 15 lateral gene transfer events.</title>
        <authorList>
            <person name="Petersen C."/>
            <person name="Sorensen T."/>
            <person name="Nielsen M.R."/>
            <person name="Sondergaard T.E."/>
            <person name="Sorensen J.L."/>
            <person name="Fitzpatrick D.A."/>
            <person name="Frisvad J.C."/>
            <person name="Nielsen K.L."/>
        </authorList>
    </citation>
    <scope>NUCLEOTIDE SEQUENCE</scope>
    <source>
        <strain evidence="8">IBT 29864</strain>
    </source>
</reference>
<evidence type="ECO:0000259" key="7">
    <source>
        <dbReference type="Pfam" id="PF17851"/>
    </source>
</evidence>
<dbReference type="InterPro" id="IPR006710">
    <property type="entry name" value="Glyco_hydro_43"/>
</dbReference>
<dbReference type="RefSeq" id="XP_056559273.1">
    <property type="nucleotide sequence ID" value="XM_056697061.1"/>
</dbReference>
<keyword evidence="3 5" id="KW-0378">Hydrolase</keyword>
<feature type="signal peptide" evidence="6">
    <location>
        <begin position="1"/>
        <end position="20"/>
    </location>
</feature>
<feature type="chain" id="PRO_5040962271" description="Beta-xylosidase C-terminal Concanavalin A-like domain-containing protein" evidence="6">
    <location>
        <begin position="21"/>
        <end position="524"/>
    </location>
</feature>
<dbReference type="Gene3D" id="2.60.120.200">
    <property type="match status" value="1"/>
</dbReference>
<dbReference type="Proteomes" id="UP001147782">
    <property type="component" value="Unassembled WGS sequence"/>
</dbReference>
<dbReference type="PANTHER" id="PTHR42812">
    <property type="entry name" value="BETA-XYLOSIDASE"/>
    <property type="match status" value="1"/>
</dbReference>
<evidence type="ECO:0000313" key="8">
    <source>
        <dbReference type="EMBL" id="KAJ5381702.1"/>
    </source>
</evidence>
<dbReference type="InterPro" id="IPR023296">
    <property type="entry name" value="Glyco_hydro_beta-prop_sf"/>
</dbReference>
<dbReference type="InterPro" id="IPR041542">
    <property type="entry name" value="GH43_C2"/>
</dbReference>
<feature type="domain" description="Beta-xylosidase C-terminal Concanavalin A-like" evidence="7">
    <location>
        <begin position="305"/>
        <end position="495"/>
    </location>
</feature>
<evidence type="ECO:0000313" key="9">
    <source>
        <dbReference type="Proteomes" id="UP001147782"/>
    </source>
</evidence>
<reference evidence="8" key="1">
    <citation type="submission" date="2022-11" db="EMBL/GenBank/DDBJ databases">
        <authorList>
            <person name="Petersen C."/>
        </authorList>
    </citation>
    <scope>NUCLEOTIDE SEQUENCE</scope>
    <source>
        <strain evidence="8">IBT 29864</strain>
    </source>
</reference>
<evidence type="ECO:0000256" key="6">
    <source>
        <dbReference type="SAM" id="SignalP"/>
    </source>
</evidence>
<gene>
    <name evidence="8" type="ORF">N7496_004130</name>
</gene>